<dbReference type="PANTHER" id="PTHR21485">
    <property type="entry name" value="HAD SUPERFAMILY MEMBERS CMAS AND KDSC"/>
    <property type="match status" value="1"/>
</dbReference>
<dbReference type="GO" id="GO:0016779">
    <property type="term" value="F:nucleotidyltransferase activity"/>
    <property type="evidence" value="ECO:0007669"/>
    <property type="project" value="UniProtKB-KW"/>
</dbReference>
<organism evidence="5 6">
    <name type="scientific">Rhodocytophaga aerolata</name>
    <dbReference type="NCBI Taxonomy" id="455078"/>
    <lineage>
        <taxon>Bacteria</taxon>
        <taxon>Pseudomonadati</taxon>
        <taxon>Bacteroidota</taxon>
        <taxon>Cytophagia</taxon>
        <taxon>Cytophagales</taxon>
        <taxon>Rhodocytophagaceae</taxon>
        <taxon>Rhodocytophaga</taxon>
    </lineage>
</organism>
<name>A0ABT8RH20_9BACT</name>
<evidence type="ECO:0000313" key="5">
    <source>
        <dbReference type="EMBL" id="MDO1451001.1"/>
    </source>
</evidence>
<evidence type="ECO:0000313" key="6">
    <source>
        <dbReference type="Proteomes" id="UP001168528"/>
    </source>
</evidence>
<reference evidence="5" key="1">
    <citation type="submission" date="2023-07" db="EMBL/GenBank/DDBJ databases">
        <title>The genome sequence of Rhodocytophaga aerolata KACC 12507.</title>
        <authorList>
            <person name="Zhang X."/>
        </authorList>
    </citation>
    <scope>NUCLEOTIDE SEQUENCE</scope>
    <source>
        <strain evidence="5">KACC 12507</strain>
    </source>
</reference>
<proteinExistence type="inferred from homology"/>
<evidence type="ECO:0000256" key="4">
    <source>
        <dbReference type="ARBA" id="ARBA00012491"/>
    </source>
</evidence>
<dbReference type="SUPFAM" id="SSF53448">
    <property type="entry name" value="Nucleotide-diphospho-sugar transferases"/>
    <property type="match status" value="1"/>
</dbReference>
<keyword evidence="5" id="KW-0548">Nucleotidyltransferase</keyword>
<sequence>MPNRKIPHILAIIPARQGSKSIPHKNIRSVGGKPLMAYSIEHALLAKRITRTIVSTDSAYYADIARSYGAEVPFLRPEAISQDHSTDLEVFQHALQWLQESENYVPDICVHLRPTSPVRKAADIDSMIEILMENPSLDAVRSVAANLETPYKMWFRDEEGLLKPIVQRDLQGKLIEEAYNMPRQKLPVTYLQNASVDVVRTSTLLEKNSMTGDAIYGYVMAENFDIDYESQLTRVATQLVTNGHGENKSKIFCFDIDGVIACLTPDNDYAKADCHTSTIDIINTLYEQGHYIILFTARGTKTGIDWKNTTEEQLHRWGVKYHELKFGKPAADFYIDDRMITINDLEKIVKL</sequence>
<dbReference type="Pfam" id="PF02348">
    <property type="entry name" value="CTP_transf_3"/>
    <property type="match status" value="1"/>
</dbReference>
<dbReference type="InterPro" id="IPR003329">
    <property type="entry name" value="Cytidylyl_trans"/>
</dbReference>
<accession>A0ABT8RH20</accession>
<keyword evidence="5" id="KW-0808">Transferase</keyword>
<evidence type="ECO:0000256" key="3">
    <source>
        <dbReference type="ARBA" id="ARBA00010726"/>
    </source>
</evidence>
<protein>
    <recommendedName>
        <fullName evidence="4">N-acylneuraminate cytidylyltransferase</fullName>
        <ecNumber evidence="4">2.7.7.43</ecNumber>
    </recommendedName>
</protein>
<dbReference type="EC" id="2.7.7.43" evidence="4"/>
<comment type="pathway">
    <text evidence="2">Amino-sugar metabolism; N-acetylneuraminate metabolism.</text>
</comment>
<dbReference type="Gene3D" id="3.90.550.10">
    <property type="entry name" value="Spore Coat Polysaccharide Biosynthesis Protein SpsA, Chain A"/>
    <property type="match status" value="1"/>
</dbReference>
<comment type="similarity">
    <text evidence="3">Belongs to the CMP-NeuNAc synthase family.</text>
</comment>
<comment type="caution">
    <text evidence="5">The sequence shown here is derived from an EMBL/GenBank/DDBJ whole genome shotgun (WGS) entry which is preliminary data.</text>
</comment>
<dbReference type="RefSeq" id="WP_302041801.1">
    <property type="nucleotide sequence ID" value="NZ_JAUKPO010000040.1"/>
</dbReference>
<dbReference type="CDD" id="cd02513">
    <property type="entry name" value="CMP-NeuAc_Synthase"/>
    <property type="match status" value="1"/>
</dbReference>
<evidence type="ECO:0000256" key="1">
    <source>
        <dbReference type="ARBA" id="ARBA00001862"/>
    </source>
</evidence>
<dbReference type="InterPro" id="IPR050793">
    <property type="entry name" value="CMP-NeuNAc_synthase"/>
</dbReference>
<dbReference type="Proteomes" id="UP001168528">
    <property type="component" value="Unassembled WGS sequence"/>
</dbReference>
<dbReference type="InterPro" id="IPR029044">
    <property type="entry name" value="Nucleotide-diphossugar_trans"/>
</dbReference>
<dbReference type="InterPro" id="IPR023214">
    <property type="entry name" value="HAD_sf"/>
</dbReference>
<evidence type="ECO:0000256" key="2">
    <source>
        <dbReference type="ARBA" id="ARBA00005141"/>
    </source>
</evidence>
<dbReference type="EMBL" id="JAUKPO010000040">
    <property type="protein sequence ID" value="MDO1451001.1"/>
    <property type="molecule type" value="Genomic_DNA"/>
</dbReference>
<comment type="catalytic activity">
    <reaction evidence="1">
        <text>an N-acylneuraminate + CTP = a CMP-N-acyl-beta-neuraminate + diphosphate</text>
        <dbReference type="Rhea" id="RHEA:11344"/>
        <dbReference type="ChEBI" id="CHEBI:33019"/>
        <dbReference type="ChEBI" id="CHEBI:37563"/>
        <dbReference type="ChEBI" id="CHEBI:60073"/>
        <dbReference type="ChEBI" id="CHEBI:68671"/>
        <dbReference type="EC" id="2.7.7.43"/>
    </reaction>
</comment>
<gene>
    <name evidence="5" type="ORF">Q0590_32300</name>
</gene>
<dbReference type="InterPro" id="IPR036412">
    <property type="entry name" value="HAD-like_sf"/>
</dbReference>
<dbReference type="Gene3D" id="3.40.50.1000">
    <property type="entry name" value="HAD superfamily/HAD-like"/>
    <property type="match status" value="1"/>
</dbReference>
<dbReference type="PANTHER" id="PTHR21485:SF6">
    <property type="entry name" value="N-ACYLNEURAMINATE CYTIDYLYLTRANSFERASE-RELATED"/>
    <property type="match status" value="1"/>
</dbReference>
<dbReference type="SUPFAM" id="SSF56784">
    <property type="entry name" value="HAD-like"/>
    <property type="match status" value="1"/>
</dbReference>
<keyword evidence="6" id="KW-1185">Reference proteome</keyword>